<dbReference type="EMBL" id="JAGFNK010000098">
    <property type="protein sequence ID" value="KAI9508209.1"/>
    <property type="molecule type" value="Genomic_DNA"/>
</dbReference>
<reference evidence="1" key="1">
    <citation type="submission" date="2021-03" db="EMBL/GenBank/DDBJ databases">
        <title>Evolutionary priming and transition to the ectomycorrhizal habit in an iconic lineage of mushroom-forming fungi: is preadaptation a requirement?</title>
        <authorList>
            <consortium name="DOE Joint Genome Institute"/>
            <person name="Looney B.P."/>
            <person name="Miyauchi S."/>
            <person name="Morin E."/>
            <person name="Drula E."/>
            <person name="Courty P.E."/>
            <person name="Chicoki N."/>
            <person name="Fauchery L."/>
            <person name="Kohler A."/>
            <person name="Kuo A."/>
            <person name="LaButti K."/>
            <person name="Pangilinan J."/>
            <person name="Lipzen A."/>
            <person name="Riley R."/>
            <person name="Andreopoulos W."/>
            <person name="He G."/>
            <person name="Johnson J."/>
            <person name="Barry K.W."/>
            <person name="Grigoriev I.V."/>
            <person name="Nagy L."/>
            <person name="Hibbett D."/>
            <person name="Henrissat B."/>
            <person name="Matheny P.B."/>
            <person name="Labbe J."/>
            <person name="Martin A.F."/>
        </authorList>
    </citation>
    <scope>NUCLEOTIDE SEQUENCE</scope>
    <source>
        <strain evidence="1">BPL698</strain>
    </source>
</reference>
<dbReference type="Proteomes" id="UP001207468">
    <property type="component" value="Unassembled WGS sequence"/>
</dbReference>
<evidence type="ECO:0000313" key="1">
    <source>
        <dbReference type="EMBL" id="KAI9508209.1"/>
    </source>
</evidence>
<accession>A0ACC0UAL7</accession>
<keyword evidence="2" id="KW-1185">Reference proteome</keyword>
<sequence length="78" mass="8781">MIAPSPHAGYTVVFKDDVTEETVMKYMNDVMDAGGRLTQTYDWFLNGFCAAIPESHLQLLNKNADIDYIEPEGLPKRS</sequence>
<evidence type="ECO:0000313" key="2">
    <source>
        <dbReference type="Proteomes" id="UP001207468"/>
    </source>
</evidence>
<proteinExistence type="predicted"/>
<organism evidence="1 2">
    <name type="scientific">Russula earlei</name>
    <dbReference type="NCBI Taxonomy" id="71964"/>
    <lineage>
        <taxon>Eukaryota</taxon>
        <taxon>Fungi</taxon>
        <taxon>Dikarya</taxon>
        <taxon>Basidiomycota</taxon>
        <taxon>Agaricomycotina</taxon>
        <taxon>Agaricomycetes</taxon>
        <taxon>Russulales</taxon>
        <taxon>Russulaceae</taxon>
        <taxon>Russula</taxon>
    </lineage>
</organism>
<gene>
    <name evidence="1" type="ORF">F5148DRAFT_937233</name>
</gene>
<name>A0ACC0UAL7_9AGAM</name>
<comment type="caution">
    <text evidence="1">The sequence shown here is derived from an EMBL/GenBank/DDBJ whole genome shotgun (WGS) entry which is preliminary data.</text>
</comment>
<protein>
    <submittedName>
        <fullName evidence="1">Uncharacterized protein</fullName>
    </submittedName>
</protein>